<dbReference type="GO" id="GO:0005886">
    <property type="term" value="C:plasma membrane"/>
    <property type="evidence" value="ECO:0007669"/>
    <property type="project" value="UniProtKB-SubCell"/>
</dbReference>
<evidence type="ECO:0000256" key="3">
    <source>
        <dbReference type="ARBA" id="ARBA00022475"/>
    </source>
</evidence>
<evidence type="ECO:0000256" key="8">
    <source>
        <dbReference type="ARBA" id="ARBA00022989"/>
    </source>
</evidence>
<evidence type="ECO:0000256" key="5">
    <source>
        <dbReference type="ARBA" id="ARBA00022692"/>
    </source>
</evidence>
<organism evidence="13 14">
    <name type="scientific">Scrofimicrobium canadense</name>
    <dbReference type="NCBI Taxonomy" id="2652290"/>
    <lineage>
        <taxon>Bacteria</taxon>
        <taxon>Bacillati</taxon>
        <taxon>Actinomycetota</taxon>
        <taxon>Actinomycetes</taxon>
        <taxon>Actinomycetales</taxon>
        <taxon>Actinomycetaceae</taxon>
        <taxon>Scrofimicrobium</taxon>
    </lineage>
</organism>
<dbReference type="SMART" id="SM00382">
    <property type="entry name" value="AAA"/>
    <property type="match status" value="1"/>
</dbReference>
<proteinExistence type="predicted"/>
<dbReference type="Proteomes" id="UP000470875">
    <property type="component" value="Unassembled WGS sequence"/>
</dbReference>
<feature type="transmembrane region" description="Helical" evidence="10">
    <location>
        <begin position="63"/>
        <end position="84"/>
    </location>
</feature>
<dbReference type="Pfam" id="PF00005">
    <property type="entry name" value="ABC_tran"/>
    <property type="match status" value="1"/>
</dbReference>
<dbReference type="AlphaFoldDB" id="A0A6N7W9Y5"/>
<dbReference type="InterPro" id="IPR039421">
    <property type="entry name" value="Type_1_exporter"/>
</dbReference>
<evidence type="ECO:0000256" key="9">
    <source>
        <dbReference type="ARBA" id="ARBA00023136"/>
    </source>
</evidence>
<keyword evidence="7 13" id="KW-0067">ATP-binding</keyword>
<keyword evidence="9 10" id="KW-0472">Membrane</keyword>
<dbReference type="CDD" id="cd07346">
    <property type="entry name" value="ABC_6TM_exporters"/>
    <property type="match status" value="1"/>
</dbReference>
<evidence type="ECO:0000256" key="4">
    <source>
        <dbReference type="ARBA" id="ARBA00022519"/>
    </source>
</evidence>
<evidence type="ECO:0000256" key="2">
    <source>
        <dbReference type="ARBA" id="ARBA00022448"/>
    </source>
</evidence>
<dbReference type="SUPFAM" id="SSF90123">
    <property type="entry name" value="ABC transporter transmembrane region"/>
    <property type="match status" value="1"/>
</dbReference>
<accession>A0A6N7W9Y5</accession>
<sequence>MKLPVAHNRFLWRRVGRLFGAYRLQVVSVLILQILAAVAAVALPYITGDIIDRIDGGTTLHTVMVMMGIALVIVCVGAVLTYWAERNSRILGETIFAHLREDLMETVTHLPLSVVEEAGTGDLLGRTTRDIERVQFVVRQGLSSVLTITTTIIVTFGAAILTSPPLSVALLVPIPAVIVVMRWYLPRTVPAYRAGASAWASMSGVIAETMDQAETVDAARLMDRRNLKLDEAVREVWRLERYTAWQRIILWSTLIVAVFLPIGVTILVGSWLLPYGIVTVGQITTVALYCYQVRGPMWDMAFWIDEIQSSQAALGRIFGVDMVQPDRQSTDDIPSDNHLNVHDVRYAYRADREVLHGVSLDLVPGETLAVVGPSGAGKSTLGRLVAGIHPTTSGHVRVGGVDLVNLPEDLLHKQVILVSQEHHVFVGTIADNLRLAKADATADELQSAMSAVGAHSWIDQLPDGLATAVGASGRELSPGQAQQLALARIVLLNPHTLVLDEATSLMDPSAARSLEKSLSRVLEGRTVVAIAHRLHTAHDADRVAVMIDGRLAELGSHEALVKAGGDYASLWHSWQSE</sequence>
<dbReference type="Gene3D" id="1.20.1560.10">
    <property type="entry name" value="ABC transporter type 1, transmembrane domain"/>
    <property type="match status" value="1"/>
</dbReference>
<dbReference type="InterPro" id="IPR027417">
    <property type="entry name" value="P-loop_NTPase"/>
</dbReference>
<feature type="transmembrane region" description="Helical" evidence="10">
    <location>
        <begin position="248"/>
        <end position="267"/>
    </location>
</feature>
<reference evidence="13 14" key="1">
    <citation type="submission" date="2019-08" db="EMBL/GenBank/DDBJ databases">
        <title>In-depth cultivation of the pig gut microbiome towards novel bacterial diversity and tailored functional studies.</title>
        <authorList>
            <person name="Wylensek D."/>
            <person name="Hitch T.C.A."/>
            <person name="Clavel T."/>
        </authorList>
    </citation>
    <scope>NUCLEOTIDE SEQUENCE [LARGE SCALE GENOMIC DNA]</scope>
    <source>
        <strain evidence="13 14">WB03_NA08</strain>
    </source>
</reference>
<evidence type="ECO:0000256" key="10">
    <source>
        <dbReference type="SAM" id="Phobius"/>
    </source>
</evidence>
<feature type="transmembrane region" description="Helical" evidence="10">
    <location>
        <begin position="136"/>
        <end position="160"/>
    </location>
</feature>
<keyword evidence="8 10" id="KW-1133">Transmembrane helix</keyword>
<evidence type="ECO:0000259" key="11">
    <source>
        <dbReference type="PROSITE" id="PS50893"/>
    </source>
</evidence>
<keyword evidence="4" id="KW-0997">Cell inner membrane</keyword>
<dbReference type="GO" id="GO:0016887">
    <property type="term" value="F:ATP hydrolysis activity"/>
    <property type="evidence" value="ECO:0007669"/>
    <property type="project" value="InterPro"/>
</dbReference>
<evidence type="ECO:0000313" key="13">
    <source>
        <dbReference type="EMBL" id="MSS85262.1"/>
    </source>
</evidence>
<comment type="caution">
    <text evidence="13">The sequence shown here is derived from an EMBL/GenBank/DDBJ whole genome shotgun (WGS) entry which is preliminary data.</text>
</comment>
<comment type="subcellular location">
    <subcellularLocation>
        <location evidence="1">Cell membrane</location>
        <topology evidence="1">Multi-pass membrane protein</topology>
    </subcellularLocation>
</comment>
<evidence type="ECO:0000259" key="12">
    <source>
        <dbReference type="PROSITE" id="PS50929"/>
    </source>
</evidence>
<feature type="domain" description="ABC transmembrane type-1" evidence="12">
    <location>
        <begin position="29"/>
        <end position="309"/>
    </location>
</feature>
<protein>
    <submittedName>
        <fullName evidence="13">ABC transporter ATP-binding protein</fullName>
    </submittedName>
</protein>
<evidence type="ECO:0000256" key="6">
    <source>
        <dbReference type="ARBA" id="ARBA00022741"/>
    </source>
</evidence>
<dbReference type="PANTHER" id="PTHR43394:SF1">
    <property type="entry name" value="ATP-BINDING CASSETTE SUB-FAMILY B MEMBER 10, MITOCHONDRIAL"/>
    <property type="match status" value="1"/>
</dbReference>
<gene>
    <name evidence="13" type="ORF">FYJ24_10945</name>
</gene>
<feature type="transmembrane region" description="Helical" evidence="10">
    <location>
        <begin position="21"/>
        <end position="43"/>
    </location>
</feature>
<evidence type="ECO:0000256" key="7">
    <source>
        <dbReference type="ARBA" id="ARBA00022840"/>
    </source>
</evidence>
<keyword evidence="2" id="KW-0813">Transport</keyword>
<dbReference type="InterPro" id="IPR003439">
    <property type="entry name" value="ABC_transporter-like_ATP-bd"/>
</dbReference>
<dbReference type="PROSITE" id="PS50929">
    <property type="entry name" value="ABC_TM1F"/>
    <property type="match status" value="1"/>
</dbReference>
<dbReference type="Pfam" id="PF00664">
    <property type="entry name" value="ABC_membrane"/>
    <property type="match status" value="1"/>
</dbReference>
<feature type="domain" description="ABC transporter" evidence="11">
    <location>
        <begin position="339"/>
        <end position="573"/>
    </location>
</feature>
<evidence type="ECO:0000256" key="1">
    <source>
        <dbReference type="ARBA" id="ARBA00004651"/>
    </source>
</evidence>
<dbReference type="PROSITE" id="PS50893">
    <property type="entry name" value="ABC_TRANSPORTER_2"/>
    <property type="match status" value="1"/>
</dbReference>
<keyword evidence="3" id="KW-1003">Cell membrane</keyword>
<dbReference type="InterPro" id="IPR011527">
    <property type="entry name" value="ABC1_TM_dom"/>
</dbReference>
<dbReference type="FunFam" id="3.40.50.300:FF:001001">
    <property type="entry name" value="Multidrug ABC transporter ATP-binding protein"/>
    <property type="match status" value="1"/>
</dbReference>
<dbReference type="PANTHER" id="PTHR43394">
    <property type="entry name" value="ATP-DEPENDENT PERMEASE MDL1, MITOCHONDRIAL"/>
    <property type="match status" value="1"/>
</dbReference>
<keyword evidence="5 10" id="KW-0812">Transmembrane</keyword>
<name>A0A6N7W9Y5_9ACTO</name>
<dbReference type="EMBL" id="VULO01000014">
    <property type="protein sequence ID" value="MSS85262.1"/>
    <property type="molecule type" value="Genomic_DNA"/>
</dbReference>
<feature type="transmembrane region" description="Helical" evidence="10">
    <location>
        <begin position="166"/>
        <end position="185"/>
    </location>
</feature>
<evidence type="ECO:0000313" key="14">
    <source>
        <dbReference type="Proteomes" id="UP000470875"/>
    </source>
</evidence>
<dbReference type="GO" id="GO:0005524">
    <property type="term" value="F:ATP binding"/>
    <property type="evidence" value="ECO:0007669"/>
    <property type="project" value="UniProtKB-KW"/>
</dbReference>
<keyword evidence="6" id="KW-0547">Nucleotide-binding</keyword>
<feature type="transmembrane region" description="Helical" evidence="10">
    <location>
        <begin position="273"/>
        <end position="291"/>
    </location>
</feature>
<dbReference type="InterPro" id="IPR036640">
    <property type="entry name" value="ABC1_TM_sf"/>
</dbReference>
<dbReference type="Gene3D" id="3.40.50.300">
    <property type="entry name" value="P-loop containing nucleotide triphosphate hydrolases"/>
    <property type="match status" value="1"/>
</dbReference>
<keyword evidence="14" id="KW-1185">Reference proteome</keyword>
<dbReference type="InterPro" id="IPR003593">
    <property type="entry name" value="AAA+_ATPase"/>
</dbReference>
<dbReference type="GO" id="GO:0015421">
    <property type="term" value="F:ABC-type oligopeptide transporter activity"/>
    <property type="evidence" value="ECO:0007669"/>
    <property type="project" value="TreeGrafter"/>
</dbReference>
<dbReference type="SUPFAM" id="SSF52540">
    <property type="entry name" value="P-loop containing nucleoside triphosphate hydrolases"/>
    <property type="match status" value="1"/>
</dbReference>